<dbReference type="Proteomes" id="UP000556329">
    <property type="component" value="Unassembled WGS sequence"/>
</dbReference>
<proteinExistence type="predicted"/>
<accession>A0A841P138</accession>
<dbReference type="AlphaFoldDB" id="A0A841P138"/>
<sequence>MRCITSRVIPNPDNFCACGTEIMQACVFGGIPVF</sequence>
<organism evidence="1 2">
    <name type="scientific">Mesorhizobium sangaii</name>
    <dbReference type="NCBI Taxonomy" id="505389"/>
    <lineage>
        <taxon>Bacteria</taxon>
        <taxon>Pseudomonadati</taxon>
        <taxon>Pseudomonadota</taxon>
        <taxon>Alphaproteobacteria</taxon>
        <taxon>Hyphomicrobiales</taxon>
        <taxon>Phyllobacteriaceae</taxon>
        <taxon>Mesorhizobium</taxon>
    </lineage>
</organism>
<evidence type="ECO:0000313" key="2">
    <source>
        <dbReference type="Proteomes" id="UP000556329"/>
    </source>
</evidence>
<name>A0A841P138_9HYPH</name>
<dbReference type="EMBL" id="JACHEF010000001">
    <property type="protein sequence ID" value="MBB6409024.1"/>
    <property type="molecule type" value="Genomic_DNA"/>
</dbReference>
<protein>
    <submittedName>
        <fullName evidence="1">Uncharacterized protein</fullName>
    </submittedName>
</protein>
<comment type="caution">
    <text evidence="1">The sequence shown here is derived from an EMBL/GenBank/DDBJ whole genome shotgun (WGS) entry which is preliminary data.</text>
</comment>
<gene>
    <name evidence="1" type="ORF">HNQ71_001668</name>
</gene>
<reference evidence="1 2" key="1">
    <citation type="submission" date="2020-08" db="EMBL/GenBank/DDBJ databases">
        <title>Genomic Encyclopedia of Type Strains, Phase IV (KMG-IV): sequencing the most valuable type-strain genomes for metagenomic binning, comparative biology and taxonomic classification.</title>
        <authorList>
            <person name="Goeker M."/>
        </authorList>
    </citation>
    <scope>NUCLEOTIDE SEQUENCE [LARGE SCALE GENOMIC DNA]</scope>
    <source>
        <strain evidence="1 2">DSM 100039</strain>
    </source>
</reference>
<evidence type="ECO:0000313" key="1">
    <source>
        <dbReference type="EMBL" id="MBB6409024.1"/>
    </source>
</evidence>
<keyword evidence="2" id="KW-1185">Reference proteome</keyword>